<dbReference type="Proteomes" id="UP000250572">
    <property type="component" value="Unassembled WGS sequence"/>
</dbReference>
<evidence type="ECO:0000256" key="11">
    <source>
        <dbReference type="ARBA" id="ARBA00023242"/>
    </source>
</evidence>
<dbReference type="InterPro" id="IPR000837">
    <property type="entry name" value="AP-1"/>
</dbReference>
<evidence type="ECO:0000259" key="15">
    <source>
        <dbReference type="PROSITE" id="PS50217"/>
    </source>
</evidence>
<keyword evidence="17" id="KW-1185">Reference proteome</keyword>
<evidence type="ECO:0000256" key="5">
    <source>
        <dbReference type="ARBA" id="ARBA00022491"/>
    </source>
</evidence>
<dbReference type="GO" id="GO:0000978">
    <property type="term" value="F:RNA polymerase II cis-regulatory region sequence-specific DNA binding"/>
    <property type="evidence" value="ECO:0007669"/>
    <property type="project" value="TreeGrafter"/>
</dbReference>
<keyword evidence="10" id="KW-0804">Transcription</keyword>
<dbReference type="GO" id="GO:0005737">
    <property type="term" value="C:cytoplasm"/>
    <property type="evidence" value="ECO:0007669"/>
    <property type="project" value="UniProtKB-SubCell"/>
</dbReference>
<evidence type="ECO:0000313" key="17">
    <source>
        <dbReference type="Proteomes" id="UP000250572"/>
    </source>
</evidence>
<evidence type="ECO:0000313" key="16">
    <source>
        <dbReference type="EMBL" id="PWA27761.1"/>
    </source>
</evidence>
<dbReference type="SUPFAM" id="SSF57959">
    <property type="entry name" value="Leucine zipper domain"/>
    <property type="match status" value="1"/>
</dbReference>
<dbReference type="CDD" id="cd14701">
    <property type="entry name" value="bZIP_BATF"/>
    <property type="match status" value="1"/>
</dbReference>
<feature type="region of interest" description="Disordered" evidence="14">
    <location>
        <begin position="93"/>
        <end position="149"/>
    </location>
</feature>
<keyword evidence="8" id="KW-0238">DNA-binding</keyword>
<keyword evidence="13" id="KW-0175">Coiled coil</keyword>
<feature type="compositionally biased region" description="Low complexity" evidence="14">
    <location>
        <begin position="262"/>
        <end position="273"/>
    </location>
</feature>
<evidence type="ECO:0000256" key="1">
    <source>
        <dbReference type="ARBA" id="ARBA00004496"/>
    </source>
</evidence>
<comment type="caution">
    <text evidence="16">The sequence shown here is derived from an EMBL/GenBank/DDBJ whole genome shotgun (WGS) entry which is preliminary data.</text>
</comment>
<dbReference type="PANTHER" id="PTHR23351">
    <property type="entry name" value="FOS TRANSCRIPTION FACTOR-RELATED"/>
    <property type="match status" value="1"/>
</dbReference>
<dbReference type="GO" id="GO:0005634">
    <property type="term" value="C:nucleus"/>
    <property type="evidence" value="ECO:0007669"/>
    <property type="project" value="TreeGrafter"/>
</dbReference>
<evidence type="ECO:0000256" key="13">
    <source>
        <dbReference type="SAM" id="Coils"/>
    </source>
</evidence>
<evidence type="ECO:0000256" key="6">
    <source>
        <dbReference type="ARBA" id="ARBA00022782"/>
    </source>
</evidence>
<keyword evidence="6" id="KW-0221">Differentiation</keyword>
<evidence type="ECO:0000256" key="2">
    <source>
        <dbReference type="ARBA" id="ARBA00007163"/>
    </source>
</evidence>
<gene>
    <name evidence="16" type="ORF">CCH79_00000332</name>
</gene>
<comment type="subcellular location">
    <subcellularLocation>
        <location evidence="1">Cytoplasm</location>
    </subcellularLocation>
</comment>
<feature type="domain" description="BZIP" evidence="15">
    <location>
        <begin position="277"/>
        <end position="340"/>
    </location>
</feature>
<evidence type="ECO:0000256" key="8">
    <source>
        <dbReference type="ARBA" id="ARBA00023125"/>
    </source>
</evidence>
<evidence type="ECO:0000256" key="3">
    <source>
        <dbReference type="ARBA" id="ARBA00019754"/>
    </source>
</evidence>
<evidence type="ECO:0000256" key="10">
    <source>
        <dbReference type="ARBA" id="ARBA00023163"/>
    </source>
</evidence>
<dbReference type="PROSITE" id="PS50217">
    <property type="entry name" value="BZIP"/>
    <property type="match status" value="1"/>
</dbReference>
<feature type="compositionally biased region" description="Basic and acidic residues" evidence="14">
    <location>
        <begin position="107"/>
        <end position="122"/>
    </location>
</feature>
<evidence type="ECO:0000256" key="12">
    <source>
        <dbReference type="ARBA" id="ARBA00029907"/>
    </source>
</evidence>
<dbReference type="EMBL" id="NHOQ01001000">
    <property type="protein sequence ID" value="PWA27761.1"/>
    <property type="molecule type" value="Genomic_DNA"/>
</dbReference>
<evidence type="ECO:0000256" key="4">
    <source>
        <dbReference type="ARBA" id="ARBA00022490"/>
    </source>
</evidence>
<evidence type="ECO:0000256" key="14">
    <source>
        <dbReference type="SAM" id="MobiDB-lite"/>
    </source>
</evidence>
<evidence type="ECO:0000256" key="7">
    <source>
        <dbReference type="ARBA" id="ARBA00023015"/>
    </source>
</evidence>
<dbReference type="InterPro" id="IPR004827">
    <property type="entry name" value="bZIP"/>
</dbReference>
<dbReference type="STRING" id="33528.ENSGAFP00000014472"/>
<comment type="similarity">
    <text evidence="2">Belongs to the bZIP family.</text>
</comment>
<keyword evidence="7" id="KW-0805">Transcription regulation</keyword>
<protein>
    <recommendedName>
        <fullName evidence="3">Basic leucine zipper transcriptional factor ATF-like</fullName>
    </recommendedName>
    <alternativeName>
        <fullName evidence="12">B-cell-activating transcription factor</fullName>
    </alternativeName>
</protein>
<dbReference type="InterPro" id="IPR046347">
    <property type="entry name" value="bZIP_sf"/>
</dbReference>
<reference evidence="16 17" key="1">
    <citation type="journal article" date="2018" name="G3 (Bethesda)">
        <title>A High-Quality Reference Genome for the Invasive Mosquitofish Gambusia affinis Using a Chicago Library.</title>
        <authorList>
            <person name="Hoffberg S.L."/>
            <person name="Troendle N.J."/>
            <person name="Glenn T.C."/>
            <person name="Mahmud O."/>
            <person name="Louha S."/>
            <person name="Chalopin D."/>
            <person name="Bennetzen J.L."/>
            <person name="Mauricio R."/>
        </authorList>
    </citation>
    <scope>NUCLEOTIDE SEQUENCE [LARGE SCALE GENOMIC DNA]</scope>
    <source>
        <strain evidence="16">NE01/NJP1002.9</strain>
        <tissue evidence="16">Muscle</tissue>
    </source>
</reference>
<dbReference type="AlphaFoldDB" id="A0A315VWI3"/>
<proteinExistence type="inferred from homology"/>
<dbReference type="PRINTS" id="PR00042">
    <property type="entry name" value="LEUZIPPRFOS"/>
</dbReference>
<name>A0A315VWI3_GAMAF</name>
<dbReference type="PROSITE" id="PS00036">
    <property type="entry name" value="BZIP_BASIC"/>
    <property type="match status" value="1"/>
</dbReference>
<keyword evidence="4" id="KW-0963">Cytoplasm</keyword>
<keyword evidence="9" id="KW-0010">Activator</keyword>
<keyword evidence="11" id="KW-0539">Nucleus</keyword>
<dbReference type="Gene3D" id="1.20.5.170">
    <property type="match status" value="1"/>
</dbReference>
<feature type="coiled-coil region" evidence="13">
    <location>
        <begin position="282"/>
        <end position="336"/>
    </location>
</feature>
<accession>A0A315VWI3</accession>
<feature type="region of interest" description="Disordered" evidence="14">
    <location>
        <begin position="256"/>
        <end position="281"/>
    </location>
</feature>
<dbReference type="SMART" id="SM00338">
    <property type="entry name" value="BRLZ"/>
    <property type="match status" value="1"/>
</dbReference>
<dbReference type="FunFam" id="1.20.5.170:FF:000043">
    <property type="entry name" value="Basic leucine zipper transcriptional factor ATF-like"/>
    <property type="match status" value="1"/>
</dbReference>
<dbReference type="GO" id="GO:0000981">
    <property type="term" value="F:DNA-binding transcription factor activity, RNA polymerase II-specific"/>
    <property type="evidence" value="ECO:0007669"/>
    <property type="project" value="TreeGrafter"/>
</dbReference>
<evidence type="ECO:0000256" key="9">
    <source>
        <dbReference type="ARBA" id="ARBA00023159"/>
    </source>
</evidence>
<sequence length="375" mass="41496">MTPSSLGFRKGYKLPLVDGLGCLGIPQNKMEDVAEEREERGFLLDHISDNTFPQWTGTSTLAGQGQWTDMAVTTGEGAPGFNHQQAAYSWSPVESVVPDEGTGRVPVEPKERLVSHSPHRDANYSPHLYSPTRRRKPDDNTQSSQASPGNSCCLHVNSLRVNEWSRMCRGASLLPSLIHSWCVAKRDGMAQNVEITIRSPVTRARGLGCGVPGGLSRNTASYGAAKKQGKKKYKSKAEVDRDTNFQSLWLAMAQGSDSNDASYKSPSPGSRPSSSDDVKKVMRREKNRIAAQKSRMRQTQKADSLHLESENLEKENAALRKEVKQLTEEANYLSSVLSSHEPLCTGLTPQTPDLLYPSHQSSYHRQHIAVPHYQR</sequence>
<keyword evidence="5" id="KW-0678">Repressor</keyword>
<dbReference type="GO" id="GO:0030154">
    <property type="term" value="P:cell differentiation"/>
    <property type="evidence" value="ECO:0007669"/>
    <property type="project" value="UniProtKB-KW"/>
</dbReference>
<dbReference type="PANTHER" id="PTHR23351:SF14">
    <property type="entry name" value="BASIC LEUCINE ZIPPER TRANSCRIPTIONAL FACTOR ATF-LIKE"/>
    <property type="match status" value="1"/>
</dbReference>
<feature type="compositionally biased region" description="Polar residues" evidence="14">
    <location>
        <begin position="140"/>
        <end position="149"/>
    </location>
</feature>
<organism evidence="16 17">
    <name type="scientific">Gambusia affinis</name>
    <name type="common">Western mosquitofish</name>
    <name type="synonym">Heterandria affinis</name>
    <dbReference type="NCBI Taxonomy" id="33528"/>
    <lineage>
        <taxon>Eukaryota</taxon>
        <taxon>Metazoa</taxon>
        <taxon>Chordata</taxon>
        <taxon>Craniata</taxon>
        <taxon>Vertebrata</taxon>
        <taxon>Euteleostomi</taxon>
        <taxon>Actinopterygii</taxon>
        <taxon>Neopterygii</taxon>
        <taxon>Teleostei</taxon>
        <taxon>Neoteleostei</taxon>
        <taxon>Acanthomorphata</taxon>
        <taxon>Ovalentaria</taxon>
        <taxon>Atherinomorphae</taxon>
        <taxon>Cyprinodontiformes</taxon>
        <taxon>Poeciliidae</taxon>
        <taxon>Poeciliinae</taxon>
        <taxon>Gambusia</taxon>
    </lineage>
</organism>
<dbReference type="Pfam" id="PF00170">
    <property type="entry name" value="bZIP_1"/>
    <property type="match status" value="1"/>
</dbReference>
<feature type="region of interest" description="Disordered" evidence="14">
    <location>
        <begin position="217"/>
        <end position="238"/>
    </location>
</feature>